<evidence type="ECO:0000313" key="1">
    <source>
        <dbReference type="EMBL" id="MBU7599188.1"/>
    </source>
</evidence>
<keyword evidence="2" id="KW-1185">Reference proteome</keyword>
<evidence type="ECO:0000313" key="2">
    <source>
        <dbReference type="Proteomes" id="UP000694501"/>
    </source>
</evidence>
<proteinExistence type="predicted"/>
<comment type="caution">
    <text evidence="1">The sequence shown here is derived from an EMBL/GenBank/DDBJ whole genome shotgun (WGS) entry which is preliminary data.</text>
</comment>
<organism evidence="1 2">
    <name type="scientific">Streptomyces tardus</name>
    <dbReference type="NCBI Taxonomy" id="2780544"/>
    <lineage>
        <taxon>Bacteria</taxon>
        <taxon>Bacillati</taxon>
        <taxon>Actinomycetota</taxon>
        <taxon>Actinomycetes</taxon>
        <taxon>Kitasatosporales</taxon>
        <taxon>Streptomycetaceae</taxon>
        <taxon>Streptomyces</taxon>
    </lineage>
</organism>
<reference evidence="1" key="1">
    <citation type="submission" date="2021-06" db="EMBL/GenBank/DDBJ databases">
        <title>Sequencing of actinobacteria type strains.</title>
        <authorList>
            <person name="Nguyen G.-S."/>
            <person name="Wentzel A."/>
        </authorList>
    </citation>
    <scope>NUCLEOTIDE SEQUENCE</scope>
    <source>
        <strain evidence="1">P38-E01</strain>
    </source>
</reference>
<protein>
    <submittedName>
        <fullName evidence="1">Asp23/Gls24 family envelope stress response protein</fullName>
    </submittedName>
</protein>
<name>A0A949JHX5_9ACTN</name>
<sequence length="112" mass="11583">MRQALAEAAADAAGEVAGVARLRPDLAATLRGAGGFRELARTPRALPAVRLTAASGGRDRWQAGIELRIALHRGHRAVDVCRAVHTAVTEAAGEVLPEGSRSTVTVIVTGIV</sequence>
<gene>
    <name evidence="1" type="ORF">JGS22_016610</name>
</gene>
<accession>A0A949JHX5</accession>
<dbReference type="AlphaFoldDB" id="A0A949JHX5"/>
<dbReference type="EMBL" id="JAELVF020000001">
    <property type="protein sequence ID" value="MBU7599188.1"/>
    <property type="molecule type" value="Genomic_DNA"/>
</dbReference>
<dbReference type="Proteomes" id="UP000694501">
    <property type="component" value="Unassembled WGS sequence"/>
</dbReference>